<evidence type="ECO:0000313" key="2">
    <source>
        <dbReference type="Proteomes" id="UP001060170"/>
    </source>
</evidence>
<proteinExistence type="predicted"/>
<reference evidence="2" key="2">
    <citation type="journal article" date="2018" name="Mol. Plant Microbe Interact.">
        <title>Genome sequence resources for the wheat stripe rust pathogen (Puccinia striiformis f. sp. tritici) and the barley stripe rust pathogen (Puccinia striiformis f. sp. hordei).</title>
        <authorList>
            <person name="Xia C."/>
            <person name="Wang M."/>
            <person name="Yin C."/>
            <person name="Cornejo O.E."/>
            <person name="Hulbert S.H."/>
            <person name="Chen X."/>
        </authorList>
    </citation>
    <scope>NUCLEOTIDE SEQUENCE [LARGE SCALE GENOMIC DNA]</scope>
    <source>
        <strain evidence="2">93-210</strain>
    </source>
</reference>
<protein>
    <submittedName>
        <fullName evidence="1">Uncharacterized protein</fullName>
    </submittedName>
</protein>
<dbReference type="Proteomes" id="UP001060170">
    <property type="component" value="Chromosome 1"/>
</dbReference>
<organism evidence="1 2">
    <name type="scientific">Puccinia striiformis f. sp. tritici</name>
    <dbReference type="NCBI Taxonomy" id="168172"/>
    <lineage>
        <taxon>Eukaryota</taxon>
        <taxon>Fungi</taxon>
        <taxon>Dikarya</taxon>
        <taxon>Basidiomycota</taxon>
        <taxon>Pucciniomycotina</taxon>
        <taxon>Pucciniomycetes</taxon>
        <taxon>Pucciniales</taxon>
        <taxon>Pucciniaceae</taxon>
        <taxon>Puccinia</taxon>
    </lineage>
</organism>
<evidence type="ECO:0000313" key="1">
    <source>
        <dbReference type="EMBL" id="KAI7962142.1"/>
    </source>
</evidence>
<dbReference type="EMBL" id="CM045865">
    <property type="protein sequence ID" value="KAI7962142.1"/>
    <property type="molecule type" value="Genomic_DNA"/>
</dbReference>
<reference evidence="2" key="1">
    <citation type="journal article" date="2018" name="BMC Genomics">
        <title>Genomic insights into host adaptation between the wheat stripe rust pathogen (Puccinia striiformis f. sp. tritici) and the barley stripe rust pathogen (Puccinia striiformis f. sp. hordei).</title>
        <authorList>
            <person name="Xia C."/>
            <person name="Wang M."/>
            <person name="Yin C."/>
            <person name="Cornejo O.E."/>
            <person name="Hulbert S.H."/>
            <person name="Chen X."/>
        </authorList>
    </citation>
    <scope>NUCLEOTIDE SEQUENCE [LARGE SCALE GENOMIC DNA]</scope>
    <source>
        <strain evidence="2">93-210</strain>
    </source>
</reference>
<reference evidence="1 2" key="3">
    <citation type="journal article" date="2022" name="Microbiol. Spectr.">
        <title>Folding features and dynamics of 3D genome architecture in plant fungal pathogens.</title>
        <authorList>
            <person name="Xia C."/>
        </authorList>
    </citation>
    <scope>NUCLEOTIDE SEQUENCE [LARGE SCALE GENOMIC DNA]</scope>
    <source>
        <strain evidence="1 2">93-210</strain>
    </source>
</reference>
<keyword evidence="2" id="KW-1185">Reference proteome</keyword>
<comment type="caution">
    <text evidence="1">The sequence shown here is derived from an EMBL/GenBank/DDBJ whole genome shotgun (WGS) entry which is preliminary data.</text>
</comment>
<gene>
    <name evidence="1" type="ORF">MJO28_000236</name>
</gene>
<sequence length="673" mass="76696">MATIPKTHPARVLRYWPFPIAVMAYFSGITSAMNLGQGHSMVPWQKEPVIISQELSSHEVFAALCPDPESLTPSEAQERRDLAQSLANQLRTREPIEDYHQSAPKRRRYSQEKFPNPSTTSTSPANVMAGLASHIPNLRESVDSEADEYQLPSLDTPTSLEAYPVRPGQAFFAGGADQGHLSALMNKRISRDRAAAKPSNPTDLPPSVVMNRSSSTLVESSNIGRAVDQTIDYTLMIDHLSAFRQRLESLDSTMFEQISDTITIRPPRLDVKLTSMSRTSPLTLVQVLKASTKIVQDRQTLISLHQKLIAWMYIHQLQILKSLSLLQANKNLETHRLNLSNWLLQELFKPDLGFPLIGVINHHPSSFQFGKPQSESLEYFSEGKLLRTAKESAFYLVQMYYESLGVNVSKLEYNLKTEITMEESLQLSMDPQFKQRLKFLSDLYSYLKENGVEAGKINFRKEPNFSITKASNSIFMETCKEGISTQILDQKPFKIRVHARFPIALFTYTSVPDDVYFIRPIRKVIHTNSILRMDKFCKYSESLIHNLEFLHQQLSFHLGIGIQEYQRRMKHLSKWLGKFIIQPHTATSGFPLIGKLSGHLDSSVWEDDPMGYANLFHPIQLSLMDYYSHAHDKLVAPNIISSTSTVKLILAYYYLKFFPDEFTRCFNFVSPKT</sequence>
<name>A0ACC0EXP6_9BASI</name>
<accession>A0ACC0EXP6</accession>